<gene>
    <name evidence="1" type="ORF">RV045_04185</name>
</gene>
<comment type="caution">
    <text evidence="1">The sequence shown here is derived from an EMBL/GenBank/DDBJ whole genome shotgun (WGS) entry which is preliminary data.</text>
</comment>
<sequence>MSKMRRLYPGGRLKPNLVWGVIGSLVLVLAACGGDAAAPASAVGPSGPVPVESDPIPAPPATDSISGVRVAAATTTLTLSWPAVPGAQQYYVYRLEGRAATAPAEETAGEALPLARTLVCGTTDIRCVDESGSSAEDGSSTRFEVEAQKSDGKVIARLGTVGDTASSQGAPQGLVLATGDSQLRLRWGAVRGASHYRVSGGRLAQDTRVKGISLIDQGLDPQGVYTYSIRSCNRRDLCSQPTSQTLTGQGEALTQPETPRLLLARAQATRLSLTWPAASGAQTYRLSRDGQPLAADLKGTDTAYTDTGLQTAVSYRYTLQACNPLGCSAPSAALDASTVPLYPVEVQVTGLDTRRSGAELQISATLGADTQVLALGADTVQLGVLPVSAPVTVRVRHQPTNGQVCSVRPAGPQPVAAGVNVILIRCSTPVALSYPQASVTLPLVRGVTHMAPQRPQVWVGSDLLSPQPLAGWTYSSSDPAVVTVDAQGGLSAVGLGRAQISAVLESDRFSSRGTAAVYGVSVLPATHLPPEERNAAQTVALERLDLTQVFAQNISSPGQLVIPGRELMVRAFLRALTPQAVAPPQMLLRARVPDGREQQVLMACPVQVPGAGQPADPHALYSLEAACTGVITDTELVQEGLQLTVASADGSLVQRGWPRVNHKGQINIHLVPIQIGTQRAELPDSDALARAVIRTLPVAKVQITRSKPLVVPASGSDSVLFRQTLLKLRSLSEAEGARRHWFGVMPQPATLAGGELLSSLSEIGGRTGASVGVADERTFLHALGHNLNLEHAPCGRVGQTDSAYTEAAWPGASRGLLSSTPIFDSLAGTLINPLQSQNTGSQTDIMGQCFGNWFSEYGFLRAAKHMEEDSGLRYTDATSPELIEAGEPVLYISGTISAQGEVHFNPLQLFASSRVSASSGSYTLRVVMRNGSVHEQHFSADAVSADPLVAQVFGVKTPRLTDIVRLEIVAAGRTLPLQPPSAGGVAAAGAQATSASP</sequence>
<accession>A0ACC6P094</accession>
<dbReference type="Proteomes" id="UP001364695">
    <property type="component" value="Unassembled WGS sequence"/>
</dbReference>
<proteinExistence type="predicted"/>
<evidence type="ECO:0000313" key="1">
    <source>
        <dbReference type="EMBL" id="MEJ7137631.1"/>
    </source>
</evidence>
<keyword evidence="2" id="KW-1185">Reference proteome</keyword>
<name>A0ACC6P094_9BURK</name>
<organism evidence="1 2">
    <name type="scientific">Amphibiibacter pelophylacis</name>
    <dbReference type="NCBI Taxonomy" id="1799477"/>
    <lineage>
        <taxon>Bacteria</taxon>
        <taxon>Pseudomonadati</taxon>
        <taxon>Pseudomonadota</taxon>
        <taxon>Betaproteobacteria</taxon>
        <taxon>Burkholderiales</taxon>
        <taxon>Sphaerotilaceae</taxon>
        <taxon>Amphibiibacter</taxon>
    </lineage>
</organism>
<protein>
    <submittedName>
        <fullName evidence="1">Fibronectin type III domain-containing protein</fullName>
    </submittedName>
</protein>
<reference evidence="1" key="1">
    <citation type="submission" date="2023-10" db="EMBL/GenBank/DDBJ databases">
        <title>Amphibacter perezi, gen. nov., sp. nov. a novel taxa of the family Comamonadaceae, class Betaproteobacteria isolated from the skin microbiota of Pelophylax perezi from different populations.</title>
        <authorList>
            <person name="Costa S."/>
            <person name="Proenca D.N."/>
            <person name="Lopes I."/>
            <person name="Morais P.V."/>
        </authorList>
    </citation>
    <scope>NUCLEOTIDE SEQUENCE</scope>
    <source>
        <strain evidence="1">SL12-8</strain>
    </source>
</reference>
<evidence type="ECO:0000313" key="2">
    <source>
        <dbReference type="Proteomes" id="UP001364695"/>
    </source>
</evidence>
<dbReference type="EMBL" id="JAWDIE010000005">
    <property type="protein sequence ID" value="MEJ7137631.1"/>
    <property type="molecule type" value="Genomic_DNA"/>
</dbReference>